<keyword evidence="3" id="KW-0547">Nucleotide-binding</keyword>
<evidence type="ECO:0000313" key="4">
    <source>
        <dbReference type="Proteomes" id="UP000676079"/>
    </source>
</evidence>
<dbReference type="Pfam" id="PF13581">
    <property type="entry name" value="HATPase_c_2"/>
    <property type="match status" value="1"/>
</dbReference>
<dbReference type="Gene3D" id="3.30.565.10">
    <property type="entry name" value="Histidine kinase-like ATPase, C-terminal domain"/>
    <property type="match status" value="1"/>
</dbReference>
<reference evidence="3 4" key="1">
    <citation type="submission" date="2021-05" db="EMBL/GenBank/DDBJ databases">
        <title>Direct Submission.</title>
        <authorList>
            <person name="Li K."/>
            <person name="Gao J."/>
        </authorList>
    </citation>
    <scope>NUCLEOTIDE SEQUENCE [LARGE SCALE GENOMIC DNA]</scope>
    <source>
        <strain evidence="3 4">Mg02</strain>
    </source>
</reference>
<evidence type="ECO:0000313" key="3">
    <source>
        <dbReference type="EMBL" id="QUX24136.1"/>
    </source>
</evidence>
<feature type="domain" description="Histidine kinase/HSP90-like ATPase" evidence="2">
    <location>
        <begin position="60"/>
        <end position="176"/>
    </location>
</feature>
<dbReference type="Proteomes" id="UP000676079">
    <property type="component" value="Chromosome"/>
</dbReference>
<keyword evidence="1" id="KW-0808">Transferase</keyword>
<gene>
    <name evidence="3" type="ORF">KGD84_07450</name>
</gene>
<dbReference type="InterPro" id="IPR003594">
    <property type="entry name" value="HATPase_dom"/>
</dbReference>
<proteinExistence type="predicted"/>
<evidence type="ECO:0000256" key="1">
    <source>
        <dbReference type="ARBA" id="ARBA00022527"/>
    </source>
</evidence>
<dbReference type="EMBL" id="CP074133">
    <property type="protein sequence ID" value="QUX24136.1"/>
    <property type="molecule type" value="Genomic_DNA"/>
</dbReference>
<dbReference type="PANTHER" id="PTHR35526">
    <property type="entry name" value="ANTI-SIGMA-F FACTOR RSBW-RELATED"/>
    <property type="match status" value="1"/>
</dbReference>
<keyword evidence="4" id="KW-1185">Reference proteome</keyword>
<dbReference type="SUPFAM" id="SSF55874">
    <property type="entry name" value="ATPase domain of HSP90 chaperone/DNA topoisomerase II/histidine kinase"/>
    <property type="match status" value="1"/>
</dbReference>
<keyword evidence="1" id="KW-0418">Kinase</keyword>
<keyword evidence="3" id="KW-0067">ATP-binding</keyword>
<keyword evidence="1" id="KW-0723">Serine/threonine-protein kinase</keyword>
<dbReference type="InterPro" id="IPR050267">
    <property type="entry name" value="Anti-sigma-factor_SerPK"/>
</dbReference>
<sequence length="193" mass="21020">MGSVSAIRGGGRDRLAVAAECSPDAKPFLLRRVTAPDDRASVMVEPSRKLVGHAVAAPGQPVYAKAVRRYLRALVSLPEREFALVELLATELFNNTTQHSRSGEPGGEVVVAVFQLPGRLQVRVIDAGPDLEEFTVPHLRPWDADAEEGRGLFLVAAEADRWGTVHHDDGRTSVWFEIDHAQESRPGVPGEGW</sequence>
<organism evidence="3 4">
    <name type="scientific">Nocardiopsis changdeensis</name>
    <dbReference type="NCBI Taxonomy" id="2831969"/>
    <lineage>
        <taxon>Bacteria</taxon>
        <taxon>Bacillati</taxon>
        <taxon>Actinomycetota</taxon>
        <taxon>Actinomycetes</taxon>
        <taxon>Streptosporangiales</taxon>
        <taxon>Nocardiopsidaceae</taxon>
        <taxon>Nocardiopsis</taxon>
    </lineage>
</organism>
<dbReference type="GO" id="GO:0005524">
    <property type="term" value="F:ATP binding"/>
    <property type="evidence" value="ECO:0007669"/>
    <property type="project" value="UniProtKB-KW"/>
</dbReference>
<dbReference type="InterPro" id="IPR036890">
    <property type="entry name" value="HATPase_C_sf"/>
</dbReference>
<accession>A0ABX8BPQ3</accession>
<dbReference type="CDD" id="cd16936">
    <property type="entry name" value="HATPase_RsbW-like"/>
    <property type="match status" value="1"/>
</dbReference>
<protein>
    <submittedName>
        <fullName evidence="3">ATP-binding protein</fullName>
    </submittedName>
</protein>
<evidence type="ECO:0000259" key="2">
    <source>
        <dbReference type="Pfam" id="PF13581"/>
    </source>
</evidence>
<name>A0ABX8BPQ3_9ACTN</name>
<dbReference type="PANTHER" id="PTHR35526:SF3">
    <property type="entry name" value="ANTI-SIGMA-F FACTOR RSBW"/>
    <property type="match status" value="1"/>
</dbReference>